<protein>
    <recommendedName>
        <fullName evidence="4">Transmembrane protein</fullName>
    </recommendedName>
</protein>
<evidence type="ECO:0008006" key="4">
    <source>
        <dbReference type="Google" id="ProtNLM"/>
    </source>
</evidence>
<name>A0A0F5ZNX8_STEMA</name>
<reference evidence="2 3" key="1">
    <citation type="submission" date="2015-03" db="EMBL/GenBank/DDBJ databases">
        <title>Draft genome of Stenotrophomonas maltophila isolated from urine specimen.</title>
        <authorList>
            <person name="Murugan N."/>
            <person name="Malathi J."/>
            <person name="Umashankar V."/>
            <person name="Madhavan H."/>
        </authorList>
    </citation>
    <scope>NUCLEOTIDE SEQUENCE [LARGE SCALE GENOMIC DNA]</scope>
    <source>
        <strain evidence="2 3">JMNMN1</strain>
    </source>
</reference>
<keyword evidence="1" id="KW-0732">Signal</keyword>
<dbReference type="EMBL" id="JZRZ01000015">
    <property type="protein sequence ID" value="KKD57393.1"/>
    <property type="molecule type" value="Genomic_DNA"/>
</dbReference>
<organism evidence="2 3">
    <name type="scientific">Stenotrophomonas maltophilia</name>
    <name type="common">Pseudomonas maltophilia</name>
    <name type="synonym">Xanthomonas maltophilia</name>
    <dbReference type="NCBI Taxonomy" id="40324"/>
    <lineage>
        <taxon>Bacteria</taxon>
        <taxon>Pseudomonadati</taxon>
        <taxon>Pseudomonadota</taxon>
        <taxon>Gammaproteobacteria</taxon>
        <taxon>Lysobacterales</taxon>
        <taxon>Lysobacteraceae</taxon>
        <taxon>Stenotrophomonas</taxon>
        <taxon>Stenotrophomonas maltophilia group</taxon>
    </lineage>
</organism>
<proteinExistence type="predicted"/>
<dbReference type="AlphaFoldDB" id="A0A0F5ZNX8"/>
<dbReference type="Proteomes" id="UP000243478">
    <property type="component" value="Unassembled WGS sequence"/>
</dbReference>
<sequence>MTLHNRMTAFSFAAVVALAALVPSPPANAAEEVGLQEECVPFRISGNVFHQRCTSYVVYDDGTREATGHYNRDENGMIYDP</sequence>
<evidence type="ECO:0000313" key="2">
    <source>
        <dbReference type="EMBL" id="KKD57393.1"/>
    </source>
</evidence>
<evidence type="ECO:0000313" key="3">
    <source>
        <dbReference type="Proteomes" id="UP000243478"/>
    </source>
</evidence>
<accession>A0A0F5ZNX8</accession>
<feature type="signal peptide" evidence="1">
    <location>
        <begin position="1"/>
        <end position="29"/>
    </location>
</feature>
<dbReference type="PATRIC" id="fig|40324.63.peg.3019"/>
<evidence type="ECO:0000256" key="1">
    <source>
        <dbReference type="SAM" id="SignalP"/>
    </source>
</evidence>
<feature type="chain" id="PRO_5002498748" description="Transmembrane protein" evidence="1">
    <location>
        <begin position="30"/>
        <end position="81"/>
    </location>
</feature>
<gene>
    <name evidence="2" type="ORF">VM57_08175</name>
</gene>
<comment type="caution">
    <text evidence="2">The sequence shown here is derived from an EMBL/GenBank/DDBJ whole genome shotgun (WGS) entry which is preliminary data.</text>
</comment>